<dbReference type="AlphaFoldDB" id="A0AAV6M6F0"/>
<protein>
    <submittedName>
        <fullName evidence="1">Uncharacterized protein</fullName>
    </submittedName>
</protein>
<organism evidence="1 2">
    <name type="scientific">Cucurbita argyrosperma subsp. sororia</name>
    <dbReference type="NCBI Taxonomy" id="37648"/>
    <lineage>
        <taxon>Eukaryota</taxon>
        <taxon>Viridiplantae</taxon>
        <taxon>Streptophyta</taxon>
        <taxon>Embryophyta</taxon>
        <taxon>Tracheophyta</taxon>
        <taxon>Spermatophyta</taxon>
        <taxon>Magnoliopsida</taxon>
        <taxon>eudicotyledons</taxon>
        <taxon>Gunneridae</taxon>
        <taxon>Pentapetalae</taxon>
        <taxon>rosids</taxon>
        <taxon>fabids</taxon>
        <taxon>Cucurbitales</taxon>
        <taxon>Cucurbitaceae</taxon>
        <taxon>Cucurbiteae</taxon>
        <taxon>Cucurbita</taxon>
    </lineage>
</organism>
<name>A0AAV6M6F0_9ROSI</name>
<accession>A0AAV6M6F0</accession>
<gene>
    <name evidence="1" type="ORF">SDJN03_26471</name>
</gene>
<reference evidence="1 2" key="1">
    <citation type="journal article" date="2021" name="Hortic Res">
        <title>The domestication of Cucurbita argyrosperma as revealed by the genome of its wild relative.</title>
        <authorList>
            <person name="Barrera-Redondo J."/>
            <person name="Sanchez-de la Vega G."/>
            <person name="Aguirre-Liguori J.A."/>
            <person name="Castellanos-Morales G."/>
            <person name="Gutierrez-Guerrero Y.T."/>
            <person name="Aguirre-Dugua X."/>
            <person name="Aguirre-Planter E."/>
            <person name="Tenaillon M.I."/>
            <person name="Lira-Saade R."/>
            <person name="Eguiarte L.E."/>
        </authorList>
    </citation>
    <scope>NUCLEOTIDE SEQUENCE [LARGE SCALE GENOMIC DNA]</scope>
    <source>
        <strain evidence="1">JBR-2021</strain>
    </source>
</reference>
<keyword evidence="2" id="KW-1185">Reference proteome</keyword>
<evidence type="ECO:0000313" key="2">
    <source>
        <dbReference type="Proteomes" id="UP000685013"/>
    </source>
</evidence>
<sequence>MTERWTMIKKLQEADMNGLLQLREDDVDTDINTNLFRWWSRSKVRDLKKQIGNEAKITLFDENTNEVMHTTIRWLGTPRYHIEWDVKNKPYASGQDMLMGWDLKYNRLAYKVLQIPFPEMSDAGSSTS</sequence>
<feature type="non-terminal residue" evidence="1">
    <location>
        <position position="1"/>
    </location>
</feature>
<comment type="caution">
    <text evidence="1">The sequence shown here is derived from an EMBL/GenBank/DDBJ whole genome shotgun (WGS) entry which is preliminary data.</text>
</comment>
<proteinExistence type="predicted"/>
<dbReference type="Proteomes" id="UP000685013">
    <property type="component" value="Chromosome 17"/>
</dbReference>
<evidence type="ECO:0000313" key="1">
    <source>
        <dbReference type="EMBL" id="KAG6575832.1"/>
    </source>
</evidence>
<dbReference type="EMBL" id="JAGKQH010000017">
    <property type="protein sequence ID" value="KAG6575832.1"/>
    <property type="molecule type" value="Genomic_DNA"/>
</dbReference>